<evidence type="ECO:0000313" key="5">
    <source>
        <dbReference type="Proteomes" id="UP000284202"/>
    </source>
</evidence>
<dbReference type="SUPFAM" id="SSF53850">
    <property type="entry name" value="Periplasmic binding protein-like II"/>
    <property type="match status" value="1"/>
</dbReference>
<dbReference type="PANTHER" id="PTHR35936:SF17">
    <property type="entry name" value="ARGININE-BINDING EXTRACELLULAR PROTEIN ARTP"/>
    <property type="match status" value="1"/>
</dbReference>
<dbReference type="PANTHER" id="PTHR35936">
    <property type="entry name" value="MEMBRANE-BOUND LYTIC MUREIN TRANSGLYCOSYLASE F"/>
    <property type="match status" value="1"/>
</dbReference>
<dbReference type="Pfam" id="PF00497">
    <property type="entry name" value="SBP_bac_3"/>
    <property type="match status" value="1"/>
</dbReference>
<proteinExistence type="predicted"/>
<dbReference type="SMART" id="SM00062">
    <property type="entry name" value="PBPb"/>
    <property type="match status" value="1"/>
</dbReference>
<comment type="caution">
    <text evidence="4">The sequence shown here is derived from an EMBL/GenBank/DDBJ whole genome shotgun (WGS) entry which is preliminary data.</text>
</comment>
<evidence type="ECO:0000259" key="3">
    <source>
        <dbReference type="SMART" id="SM00062"/>
    </source>
</evidence>
<accession>A0A418ST40</accession>
<organism evidence="4 5">
    <name type="scientific">Paracoccus onubensis</name>
    <dbReference type="NCBI Taxonomy" id="1675788"/>
    <lineage>
        <taxon>Bacteria</taxon>
        <taxon>Pseudomonadati</taxon>
        <taxon>Pseudomonadota</taxon>
        <taxon>Alphaproteobacteria</taxon>
        <taxon>Rhodobacterales</taxon>
        <taxon>Paracoccaceae</taxon>
        <taxon>Paracoccus</taxon>
    </lineage>
</organism>
<dbReference type="OrthoDB" id="6192933at2"/>
<evidence type="ECO:0000256" key="1">
    <source>
        <dbReference type="ARBA" id="ARBA00022729"/>
    </source>
</evidence>
<keyword evidence="5" id="KW-1185">Reference proteome</keyword>
<dbReference type="RefSeq" id="WP_119749883.1">
    <property type="nucleotide sequence ID" value="NZ_QZCG01000009.1"/>
</dbReference>
<dbReference type="Gene3D" id="3.40.190.10">
    <property type="entry name" value="Periplasmic binding protein-like II"/>
    <property type="match status" value="2"/>
</dbReference>
<dbReference type="InterPro" id="IPR001638">
    <property type="entry name" value="Solute-binding_3/MltF_N"/>
</dbReference>
<feature type="signal peptide" evidence="2">
    <location>
        <begin position="1"/>
        <end position="27"/>
    </location>
</feature>
<dbReference type="EMBL" id="QZCG01000009">
    <property type="protein sequence ID" value="RJE84092.1"/>
    <property type="molecule type" value="Genomic_DNA"/>
</dbReference>
<feature type="chain" id="PRO_5019425869" evidence="2">
    <location>
        <begin position="28"/>
        <end position="266"/>
    </location>
</feature>
<dbReference type="Proteomes" id="UP000284202">
    <property type="component" value="Unassembled WGS sequence"/>
</dbReference>
<evidence type="ECO:0000313" key="4">
    <source>
        <dbReference type="EMBL" id="RJE84092.1"/>
    </source>
</evidence>
<name>A0A418ST40_9RHOB</name>
<keyword evidence="1 2" id="KW-0732">Signal</keyword>
<protein>
    <submittedName>
        <fullName evidence="4">Amino acid ABC transporter</fullName>
    </submittedName>
</protein>
<feature type="domain" description="Solute-binding protein family 3/N-terminal" evidence="3">
    <location>
        <begin position="38"/>
        <end position="259"/>
    </location>
</feature>
<evidence type="ECO:0000256" key="2">
    <source>
        <dbReference type="SAM" id="SignalP"/>
    </source>
</evidence>
<dbReference type="AlphaFoldDB" id="A0A418ST40"/>
<reference evidence="5" key="1">
    <citation type="submission" date="2018-09" db="EMBL/GenBank/DDBJ databases">
        <title>Acidovorax cavernicola nov. sp. isolated from Gruta de las Maravillas (Aracena, Spain).</title>
        <authorList>
            <person name="Jurado V."/>
            <person name="Gutierrez-Patricio S."/>
            <person name="Gonzalez-Pimentel J.L."/>
            <person name="Miller A.Z."/>
            <person name="Laiz L."/>
            <person name="Saiz-Jimenez C."/>
        </authorList>
    </citation>
    <scope>NUCLEOTIDE SEQUENCE [LARGE SCALE GENOMIC DNA]</scope>
    <source>
        <strain evidence="5">1011MAR3C25</strain>
    </source>
</reference>
<gene>
    <name evidence="4" type="ORF">D3P04_13865</name>
</gene>
<sequence length="266" mass="28667">MMKNLGKMLAAGMAAAVLAQLPVTAMADQYADIMAAGKIRVATDLAIPPSGMLDDDLQPIGSDVETARLLAEDWGLELEFVETTGATRIPNLQTNKADIVISTLSVTPERAEVIDFSEAYAALRSVVGAPADSDISGWEDTQGLAISVTRGTTQDTHLTPQAAERGFTVTRYEDDATLVTAAVSGQAKAVATSETLVQQIGERNPQLAFEPKFTIETFDLAIGLRKNEPELKAKLDEWVETNLKNGKLNDIYEKYHGASLPEEMLQ</sequence>